<gene>
    <name evidence="1" type="ORF">BDM02DRAFT_3133301</name>
</gene>
<reference evidence="1" key="2">
    <citation type="journal article" date="2020" name="Nat. Commun.">
        <title>Large-scale genome sequencing of mycorrhizal fungi provides insights into the early evolution of symbiotic traits.</title>
        <authorList>
            <person name="Miyauchi S."/>
            <person name="Kiss E."/>
            <person name="Kuo A."/>
            <person name="Drula E."/>
            <person name="Kohler A."/>
            <person name="Sanchez-Garcia M."/>
            <person name="Morin E."/>
            <person name="Andreopoulos B."/>
            <person name="Barry K.W."/>
            <person name="Bonito G."/>
            <person name="Buee M."/>
            <person name="Carver A."/>
            <person name="Chen C."/>
            <person name="Cichocki N."/>
            <person name="Clum A."/>
            <person name="Culley D."/>
            <person name="Crous P.W."/>
            <person name="Fauchery L."/>
            <person name="Girlanda M."/>
            <person name="Hayes R.D."/>
            <person name="Keri Z."/>
            <person name="LaButti K."/>
            <person name="Lipzen A."/>
            <person name="Lombard V."/>
            <person name="Magnuson J."/>
            <person name="Maillard F."/>
            <person name="Murat C."/>
            <person name="Nolan M."/>
            <person name="Ohm R.A."/>
            <person name="Pangilinan J."/>
            <person name="Pereira M.F."/>
            <person name="Perotto S."/>
            <person name="Peter M."/>
            <person name="Pfister S."/>
            <person name="Riley R."/>
            <person name="Sitrit Y."/>
            <person name="Stielow J.B."/>
            <person name="Szollosi G."/>
            <person name="Zifcakova L."/>
            <person name="Stursova M."/>
            <person name="Spatafora J.W."/>
            <person name="Tedersoo L."/>
            <person name="Vaario L.M."/>
            <person name="Yamada A."/>
            <person name="Yan M."/>
            <person name="Wang P."/>
            <person name="Xu J."/>
            <person name="Bruns T."/>
            <person name="Baldrian P."/>
            <person name="Vilgalys R."/>
            <person name="Dunand C."/>
            <person name="Henrissat B."/>
            <person name="Grigoriev I.V."/>
            <person name="Hibbett D."/>
            <person name="Nagy L.G."/>
            <person name="Martin F.M."/>
        </authorList>
    </citation>
    <scope>NUCLEOTIDE SEQUENCE</scope>
    <source>
        <strain evidence="1">P2</strain>
    </source>
</reference>
<comment type="caution">
    <text evidence="1">The sequence shown here is derived from an EMBL/GenBank/DDBJ whole genome shotgun (WGS) entry which is preliminary data.</text>
</comment>
<reference evidence="1" key="1">
    <citation type="submission" date="2019-10" db="EMBL/GenBank/DDBJ databases">
        <authorList>
            <consortium name="DOE Joint Genome Institute"/>
            <person name="Kuo A."/>
            <person name="Miyauchi S."/>
            <person name="Kiss E."/>
            <person name="Drula E."/>
            <person name="Kohler A."/>
            <person name="Sanchez-Garcia M."/>
            <person name="Andreopoulos B."/>
            <person name="Barry K.W."/>
            <person name="Bonito G."/>
            <person name="Buee M."/>
            <person name="Carver A."/>
            <person name="Chen C."/>
            <person name="Cichocki N."/>
            <person name="Clum A."/>
            <person name="Culley D."/>
            <person name="Crous P.W."/>
            <person name="Fauchery L."/>
            <person name="Girlanda M."/>
            <person name="Hayes R."/>
            <person name="Keri Z."/>
            <person name="Labutti K."/>
            <person name="Lipzen A."/>
            <person name="Lombard V."/>
            <person name="Magnuson J."/>
            <person name="Maillard F."/>
            <person name="Morin E."/>
            <person name="Murat C."/>
            <person name="Nolan M."/>
            <person name="Ohm R."/>
            <person name="Pangilinan J."/>
            <person name="Pereira M."/>
            <person name="Perotto S."/>
            <person name="Peter M."/>
            <person name="Riley R."/>
            <person name="Sitrit Y."/>
            <person name="Stielow B."/>
            <person name="Szollosi G."/>
            <person name="Zifcakova L."/>
            <person name="Stursova M."/>
            <person name="Spatafora J.W."/>
            <person name="Tedersoo L."/>
            <person name="Vaario L.-M."/>
            <person name="Yamada A."/>
            <person name="Yan M."/>
            <person name="Wang P."/>
            <person name="Xu J."/>
            <person name="Bruns T."/>
            <person name="Baldrian P."/>
            <person name="Vilgalys R."/>
            <person name="Henrissat B."/>
            <person name="Grigoriev I.V."/>
            <person name="Hibbett D."/>
            <person name="Nagy L.G."/>
            <person name="Martin F.M."/>
        </authorList>
    </citation>
    <scope>NUCLEOTIDE SEQUENCE</scope>
    <source>
        <strain evidence="1">P2</strain>
    </source>
</reference>
<accession>A0ACB6YY02</accession>
<dbReference type="EMBL" id="MU118662">
    <property type="protein sequence ID" value="KAF9642134.1"/>
    <property type="molecule type" value="Genomic_DNA"/>
</dbReference>
<protein>
    <submittedName>
        <fullName evidence="1">Uncharacterized protein</fullName>
    </submittedName>
</protein>
<evidence type="ECO:0000313" key="2">
    <source>
        <dbReference type="Proteomes" id="UP000886501"/>
    </source>
</evidence>
<organism evidence="1 2">
    <name type="scientific">Thelephora ganbajun</name>
    <name type="common">Ganba fungus</name>
    <dbReference type="NCBI Taxonomy" id="370292"/>
    <lineage>
        <taxon>Eukaryota</taxon>
        <taxon>Fungi</taxon>
        <taxon>Dikarya</taxon>
        <taxon>Basidiomycota</taxon>
        <taxon>Agaricomycotina</taxon>
        <taxon>Agaricomycetes</taxon>
        <taxon>Thelephorales</taxon>
        <taxon>Thelephoraceae</taxon>
        <taxon>Thelephora</taxon>
    </lineage>
</organism>
<sequence length="321" mass="34953">MPRKPGDVRTAESVTSARSTGGIRGQPAARSDLEFLKSARFTQILLSVDHVVPASSGYWPAMTRAKSQLVAAIVTAQRAESAGPDGVIPCLLFSRSPDIRRLPSNPIRGCELCLHMVFPGHPLLSPFLFVYTRLAIRSRMQPLPFFFEPSHMRSPSLSGARAPGHVFLALSQGVGWCISTRYFLDLGARASRFISLALSQELGDVFSLVLCMVPEVWYLANILAQLVFLRKSRLFAGFPGASGDFFISIFSLGHSITPAVMTSQNCQAPTWVPLDTSQAHRFEGGRGFKFQMKVPEMMVCELGTIGNQSPTGPTLPGLALL</sequence>
<proteinExistence type="predicted"/>
<evidence type="ECO:0000313" key="1">
    <source>
        <dbReference type="EMBL" id="KAF9642134.1"/>
    </source>
</evidence>
<keyword evidence="2" id="KW-1185">Reference proteome</keyword>
<dbReference type="Proteomes" id="UP000886501">
    <property type="component" value="Unassembled WGS sequence"/>
</dbReference>
<name>A0ACB6YY02_THEGA</name>